<sequence>MPTDKENARLCYSMLKQQDLKTIDWKAVAAENNISNAHAARMRYSRLRTQMERSSPPPYRPRGRKPGSKSKFADEKGVKRNANDSDDSEYSRTPDKKAKILKGEPKEEEDVKLPAWFKDEEVKDPTSTSVFKTEPEPECYSSDHSVPKIGETSISPGEIKNENPTIDGPLPGSPDVKIELEAADLDAPVHRL</sequence>
<evidence type="ECO:0000313" key="4">
    <source>
        <dbReference type="Proteomes" id="UP000799766"/>
    </source>
</evidence>
<gene>
    <name evidence="3" type="ORF">BDY21DRAFT_371924</name>
</gene>
<evidence type="ECO:0000313" key="3">
    <source>
        <dbReference type="EMBL" id="KAF2457102.1"/>
    </source>
</evidence>
<organism evidence="3 4">
    <name type="scientific">Lineolata rhizophorae</name>
    <dbReference type="NCBI Taxonomy" id="578093"/>
    <lineage>
        <taxon>Eukaryota</taxon>
        <taxon>Fungi</taxon>
        <taxon>Dikarya</taxon>
        <taxon>Ascomycota</taxon>
        <taxon>Pezizomycotina</taxon>
        <taxon>Dothideomycetes</taxon>
        <taxon>Dothideomycetes incertae sedis</taxon>
        <taxon>Lineolatales</taxon>
        <taxon>Lineolataceae</taxon>
        <taxon>Lineolata</taxon>
    </lineage>
</organism>
<feature type="domain" description="Myb-like DNA-binding" evidence="2">
    <location>
        <begin position="5"/>
        <end position="52"/>
    </location>
</feature>
<dbReference type="OrthoDB" id="3944408at2759"/>
<dbReference type="AlphaFoldDB" id="A0A6A6P029"/>
<dbReference type="EMBL" id="MU001681">
    <property type="protein sequence ID" value="KAF2457102.1"/>
    <property type="molecule type" value="Genomic_DNA"/>
</dbReference>
<dbReference type="Proteomes" id="UP000799766">
    <property type="component" value="Unassembled WGS sequence"/>
</dbReference>
<dbReference type="Pfam" id="PF22980">
    <property type="entry name" value="Myb_DNA-bind_8"/>
    <property type="match status" value="1"/>
</dbReference>
<keyword evidence="4" id="KW-1185">Reference proteome</keyword>
<proteinExistence type="predicted"/>
<feature type="compositionally biased region" description="Basic and acidic residues" evidence="1">
    <location>
        <begin position="71"/>
        <end position="124"/>
    </location>
</feature>
<feature type="region of interest" description="Disordered" evidence="1">
    <location>
        <begin position="45"/>
        <end position="173"/>
    </location>
</feature>
<protein>
    <recommendedName>
        <fullName evidence="2">Myb-like DNA-binding domain-containing protein</fullName>
    </recommendedName>
</protein>
<reference evidence="3" key="1">
    <citation type="journal article" date="2020" name="Stud. Mycol.">
        <title>101 Dothideomycetes genomes: a test case for predicting lifestyles and emergence of pathogens.</title>
        <authorList>
            <person name="Haridas S."/>
            <person name="Albert R."/>
            <person name="Binder M."/>
            <person name="Bloem J."/>
            <person name="Labutti K."/>
            <person name="Salamov A."/>
            <person name="Andreopoulos B."/>
            <person name="Baker S."/>
            <person name="Barry K."/>
            <person name="Bills G."/>
            <person name="Bluhm B."/>
            <person name="Cannon C."/>
            <person name="Castanera R."/>
            <person name="Culley D."/>
            <person name="Daum C."/>
            <person name="Ezra D."/>
            <person name="Gonzalez J."/>
            <person name="Henrissat B."/>
            <person name="Kuo A."/>
            <person name="Liang C."/>
            <person name="Lipzen A."/>
            <person name="Lutzoni F."/>
            <person name="Magnuson J."/>
            <person name="Mondo S."/>
            <person name="Nolan M."/>
            <person name="Ohm R."/>
            <person name="Pangilinan J."/>
            <person name="Park H.-J."/>
            <person name="Ramirez L."/>
            <person name="Alfaro M."/>
            <person name="Sun H."/>
            <person name="Tritt A."/>
            <person name="Yoshinaga Y."/>
            <person name="Zwiers L.-H."/>
            <person name="Turgeon B."/>
            <person name="Goodwin S."/>
            <person name="Spatafora J."/>
            <person name="Crous P."/>
            <person name="Grigoriev I."/>
        </authorList>
    </citation>
    <scope>NUCLEOTIDE SEQUENCE</scope>
    <source>
        <strain evidence="3">ATCC 16933</strain>
    </source>
</reference>
<name>A0A6A6P029_9PEZI</name>
<dbReference type="InterPro" id="IPR054505">
    <property type="entry name" value="Myb_DNA-bind_8"/>
</dbReference>
<accession>A0A6A6P029</accession>
<evidence type="ECO:0000259" key="2">
    <source>
        <dbReference type="Pfam" id="PF22980"/>
    </source>
</evidence>
<evidence type="ECO:0000256" key="1">
    <source>
        <dbReference type="SAM" id="MobiDB-lite"/>
    </source>
</evidence>